<dbReference type="Gene3D" id="3.40.50.1820">
    <property type="entry name" value="alpha/beta hydrolase"/>
    <property type="match status" value="1"/>
</dbReference>
<sequence length="720" mass="82652">MRKTLLSFLVCTVSMYTYAQKITLENIYGGKYSERSLRGVNSMNDGENYTILNEQGLVKKTYQSTLNKSIDKDVVLVPGKFQGYEFSSDERYVLLKNNTVSIYRHSNTATYEVFDTQTKSKVSVFNGKAIQEPLFSPDASKVAFAFENNLYVQDLKSNQVSQITKDGKKNEIINGICDWVYEEEFGFVRHFDWNADGTALAFVRFDESKVKEINIPIYYNNLYPEELRFKYPKAGEDNSEVTLHVYYVKSNKTDKVDLSGVQNYYIPQIKFSKKSNLLTVITSNRHHNNVDVSFYDINTQKVNKLFTETNKAWIETDHFTLEFLNDNSFLWASERDGNNHMYHYAENGKLIRQITKGDWEVTRYYGYNPTNKTIYYQSTANNGKRVSTERQIFAVSLDGKKTTQLTKLAGTNNAAFSKNFTYFINTFSNIDTPRTVSLVETKTGKDLGIIMNNEHVKERVNADNIGTKELFTLKTAAGHELNAYVIKPKDFDPNKKYPVLMYQYSGPGSQNVNNTWQSTNDYWHQMLAQEGYLVFCVDGRGTGYKGEAFKKVTYMQLGKYEVEDQIAAAVEIGKLPYVDASRIGIWGWSYGGYMSSNVLFKGNDVFKAAIAVAPVTNWRFYDTVYTERFMRTPQENASGYDNNSPINHVDKFKKGSFLLVHGTADDNVHAQNAFELSEALIQANKDFEMLYYTDKDHGIYGGNTRVHLYRQMTNFLKKNL</sequence>
<dbReference type="PANTHER" id="PTHR11731:SF193">
    <property type="entry name" value="DIPEPTIDYL PEPTIDASE 9"/>
    <property type="match status" value="1"/>
</dbReference>
<dbReference type="InterPro" id="IPR002469">
    <property type="entry name" value="Peptidase_S9B_N"/>
</dbReference>
<dbReference type="Pfam" id="PF00930">
    <property type="entry name" value="DPPIV_N"/>
    <property type="match status" value="1"/>
</dbReference>
<dbReference type="PANTHER" id="PTHR11731">
    <property type="entry name" value="PROTEASE FAMILY S9B,C DIPEPTIDYL-PEPTIDASE IV-RELATED"/>
    <property type="match status" value="1"/>
</dbReference>
<dbReference type="SUPFAM" id="SSF82171">
    <property type="entry name" value="DPP6 N-terminal domain-like"/>
    <property type="match status" value="1"/>
</dbReference>
<dbReference type="Pfam" id="PF00326">
    <property type="entry name" value="Peptidase_S9"/>
    <property type="match status" value="1"/>
</dbReference>
<protein>
    <submittedName>
        <fullName evidence="5">S9 family peptidase</fullName>
    </submittedName>
</protein>
<dbReference type="Gene3D" id="2.140.10.30">
    <property type="entry name" value="Dipeptidylpeptidase IV, N-terminal domain"/>
    <property type="match status" value="1"/>
</dbReference>
<reference evidence="5 6" key="1">
    <citation type="journal article" date="2021" name="Int. J. Syst. Evol. Microbiol.">
        <title>Faecalibacter bovis sp. nov., isolated from cow faeces.</title>
        <authorList>
            <person name="Li F."/>
            <person name="Zhao W."/>
            <person name="Hong Q."/>
            <person name="Shao Q."/>
            <person name="Song J."/>
            <person name="Yang S."/>
        </authorList>
    </citation>
    <scope>NUCLEOTIDE SEQUENCE [LARGE SCALE GENOMIC DNA]</scope>
    <source>
        <strain evidence="5 6">ZY171143</strain>
    </source>
</reference>
<keyword evidence="6" id="KW-1185">Reference proteome</keyword>
<dbReference type="InterPro" id="IPR050278">
    <property type="entry name" value="Serine_Prot_S9B/DPPIV"/>
</dbReference>
<evidence type="ECO:0000313" key="5">
    <source>
        <dbReference type="EMBL" id="QTV06815.1"/>
    </source>
</evidence>
<dbReference type="InterPro" id="IPR001375">
    <property type="entry name" value="Peptidase_S9_cat"/>
</dbReference>
<dbReference type="InterPro" id="IPR029058">
    <property type="entry name" value="AB_hydrolase_fold"/>
</dbReference>
<proteinExistence type="predicted"/>
<name>A0ABX7XG21_9FLAO</name>
<keyword evidence="1" id="KW-0645">Protease</keyword>
<reference evidence="6" key="2">
    <citation type="submission" date="2021-04" db="EMBL/GenBank/DDBJ databases">
        <title>Taxonomy of Flavobacteriaceae bacterium ZY171143.</title>
        <authorList>
            <person name="Li F."/>
        </authorList>
    </citation>
    <scope>NUCLEOTIDE SEQUENCE [LARGE SCALE GENOMIC DNA]</scope>
    <source>
        <strain evidence="6">ZY171143</strain>
    </source>
</reference>
<evidence type="ECO:0000256" key="2">
    <source>
        <dbReference type="ARBA" id="ARBA00022801"/>
    </source>
</evidence>
<gene>
    <name evidence="5" type="ORF">J9309_05730</name>
</gene>
<dbReference type="Proteomes" id="UP000672011">
    <property type="component" value="Chromosome"/>
</dbReference>
<organism evidence="5 6">
    <name type="scientific">Faecalibacter bovis</name>
    <dbReference type="NCBI Taxonomy" id="2898187"/>
    <lineage>
        <taxon>Bacteria</taxon>
        <taxon>Pseudomonadati</taxon>
        <taxon>Bacteroidota</taxon>
        <taxon>Flavobacteriia</taxon>
        <taxon>Flavobacteriales</taxon>
        <taxon>Weeksellaceae</taxon>
        <taxon>Faecalibacter</taxon>
    </lineage>
</organism>
<dbReference type="EMBL" id="CP072842">
    <property type="protein sequence ID" value="QTV06815.1"/>
    <property type="molecule type" value="Genomic_DNA"/>
</dbReference>
<dbReference type="SUPFAM" id="SSF53474">
    <property type="entry name" value="alpha/beta-Hydrolases"/>
    <property type="match status" value="1"/>
</dbReference>
<feature type="domain" description="Peptidase S9 prolyl oligopeptidase catalytic" evidence="3">
    <location>
        <begin position="525"/>
        <end position="720"/>
    </location>
</feature>
<evidence type="ECO:0000259" key="4">
    <source>
        <dbReference type="Pfam" id="PF00930"/>
    </source>
</evidence>
<dbReference type="RefSeq" id="WP_230477599.1">
    <property type="nucleotide sequence ID" value="NZ_CP072842.1"/>
</dbReference>
<evidence type="ECO:0000313" key="6">
    <source>
        <dbReference type="Proteomes" id="UP000672011"/>
    </source>
</evidence>
<keyword evidence="2" id="KW-0378">Hydrolase</keyword>
<evidence type="ECO:0000256" key="1">
    <source>
        <dbReference type="ARBA" id="ARBA00022670"/>
    </source>
</evidence>
<evidence type="ECO:0000259" key="3">
    <source>
        <dbReference type="Pfam" id="PF00326"/>
    </source>
</evidence>
<accession>A0ABX7XG21</accession>
<dbReference type="PROSITE" id="PS00708">
    <property type="entry name" value="PRO_ENDOPEP_SER"/>
    <property type="match status" value="1"/>
</dbReference>
<feature type="domain" description="Dipeptidylpeptidase IV N-terminal" evidence="4">
    <location>
        <begin position="87"/>
        <end position="433"/>
    </location>
</feature>
<dbReference type="InterPro" id="IPR002471">
    <property type="entry name" value="Pept_S9_AS"/>
</dbReference>